<gene>
    <name evidence="1" type="ORF">MRATA1EN22A_LOCUS6292</name>
</gene>
<sequence>MCLLRQFTYKSSVMGPRRGPPSCNWWGFFFAETDILTTRGTQRPACLPMDQTQRPQLGPFCPWSPPDADNWPECPTGCEVANLDPGQTDSPSRSPPDLRFPRSLNHKGGRALLCPRLGHSPRKSSRLGNDRQQRSRGTNGRSTH</sequence>
<reference evidence="1" key="1">
    <citation type="submission" date="2023-05" db="EMBL/GenBank/DDBJ databases">
        <authorList>
            <consortium name="ELIXIR-Norway"/>
        </authorList>
    </citation>
    <scope>NUCLEOTIDE SEQUENCE</scope>
</reference>
<evidence type="ECO:0000313" key="2">
    <source>
        <dbReference type="Proteomes" id="UP001162501"/>
    </source>
</evidence>
<name>A0AC59YHT5_RANTA</name>
<accession>A0AC59YHT5</accession>
<dbReference type="Proteomes" id="UP001162501">
    <property type="component" value="Chromosome 15"/>
</dbReference>
<dbReference type="EMBL" id="OX596099">
    <property type="protein sequence ID" value="CAM9705150.1"/>
    <property type="molecule type" value="Genomic_DNA"/>
</dbReference>
<evidence type="ECO:0000313" key="1">
    <source>
        <dbReference type="EMBL" id="CAM9705150.1"/>
    </source>
</evidence>
<protein>
    <submittedName>
        <fullName evidence="1">Uncharacterized protein</fullName>
    </submittedName>
</protein>
<proteinExistence type="predicted"/>
<organism evidence="1 2">
    <name type="scientific">Rangifer tarandus platyrhynchus</name>
    <name type="common">Svalbard reindeer</name>
    <dbReference type="NCBI Taxonomy" id="3082113"/>
    <lineage>
        <taxon>Eukaryota</taxon>
        <taxon>Metazoa</taxon>
        <taxon>Chordata</taxon>
        <taxon>Craniata</taxon>
        <taxon>Vertebrata</taxon>
        <taxon>Euteleostomi</taxon>
        <taxon>Mammalia</taxon>
        <taxon>Eutheria</taxon>
        <taxon>Laurasiatheria</taxon>
        <taxon>Artiodactyla</taxon>
        <taxon>Ruminantia</taxon>
        <taxon>Pecora</taxon>
        <taxon>Cervidae</taxon>
        <taxon>Odocoileinae</taxon>
        <taxon>Rangifer</taxon>
    </lineage>
</organism>
<reference evidence="1" key="2">
    <citation type="submission" date="2025-03" db="EMBL/GenBank/DDBJ databases">
        <authorList>
            <consortium name="ELIXIR-Norway"/>
            <consortium name="Elixir Norway"/>
        </authorList>
    </citation>
    <scope>NUCLEOTIDE SEQUENCE</scope>
</reference>